<dbReference type="Pfam" id="PF08349">
    <property type="entry name" value="DUF1722"/>
    <property type="match status" value="1"/>
</dbReference>
<protein>
    <submittedName>
        <fullName evidence="2">DUF523 and DUF1722 domain-containing protein</fullName>
    </submittedName>
</protein>
<evidence type="ECO:0000313" key="2">
    <source>
        <dbReference type="EMBL" id="GAA4949067.1"/>
    </source>
</evidence>
<dbReference type="InterPro" id="IPR007553">
    <property type="entry name" value="2-thiour_desulf"/>
</dbReference>
<dbReference type="PANTHER" id="PTHR30087">
    <property type="entry name" value="INNER MEMBRANE PROTEIN"/>
    <property type="match status" value="1"/>
</dbReference>
<evidence type="ECO:0000259" key="1">
    <source>
        <dbReference type="Pfam" id="PF08349"/>
    </source>
</evidence>
<dbReference type="RefSeq" id="WP_345557681.1">
    <property type="nucleotide sequence ID" value="NZ_BAABIK010000021.1"/>
</dbReference>
<dbReference type="InterPro" id="IPR013560">
    <property type="entry name" value="DUF1722"/>
</dbReference>
<accession>A0ABP9GWZ1</accession>
<organism evidence="2 3">
    <name type="scientific">Streptomonospora halophila</name>
    <dbReference type="NCBI Taxonomy" id="427369"/>
    <lineage>
        <taxon>Bacteria</taxon>
        <taxon>Bacillati</taxon>
        <taxon>Actinomycetota</taxon>
        <taxon>Actinomycetes</taxon>
        <taxon>Streptosporangiales</taxon>
        <taxon>Nocardiopsidaceae</taxon>
        <taxon>Streptomonospora</taxon>
    </lineage>
</organism>
<comment type="caution">
    <text evidence="2">The sequence shown here is derived from an EMBL/GenBank/DDBJ whole genome shotgun (WGS) entry which is preliminary data.</text>
</comment>
<evidence type="ECO:0000313" key="3">
    <source>
        <dbReference type="Proteomes" id="UP001499993"/>
    </source>
</evidence>
<dbReference type="Proteomes" id="UP001499993">
    <property type="component" value="Unassembled WGS sequence"/>
</dbReference>
<keyword evidence="3" id="KW-1185">Reference proteome</keyword>
<gene>
    <name evidence="2" type="ORF">GCM10023224_36420</name>
</gene>
<sequence length="348" mass="37742">MATDAEPQAGARPRVGASSCLLGAAVRYDGGHCRSPFLADVLDRYVDWVAVCPEVEIGLGVPREPLRLERGEGGDRAVAGSSRADRTDELRAVADRRSAGLDRLDGYVLKDASPSCGLFGLPVVEDGDRVGAEGRGAFAARLTEIRPDLPVEEQGRLGDPVLRERFVERVFAHARLRTLFDGPAADAADTREPGSGAGGAAAAEVRWRPRDLVAFHTRHKLQLMAHSPEDYRAIGRIVAEAGTRPPQEVRRDYTAAFTRTLAVRASPGRNVDALQHAFGMIGDLLDRERRRDLLDCVERYRRGLVPLCAPIALIRHHADAAGAVWVGEQTYLAPFPKDLRLRGSAAAP</sequence>
<name>A0ABP9GWZ1_9ACTN</name>
<dbReference type="PANTHER" id="PTHR30087:SF0">
    <property type="entry name" value="INNER MEMBRANE PROTEIN"/>
    <property type="match status" value="1"/>
</dbReference>
<feature type="domain" description="DUF1722" evidence="1">
    <location>
        <begin position="220"/>
        <end position="336"/>
    </location>
</feature>
<dbReference type="EMBL" id="BAABIK010000021">
    <property type="protein sequence ID" value="GAA4949067.1"/>
    <property type="molecule type" value="Genomic_DNA"/>
</dbReference>
<dbReference type="Pfam" id="PF04463">
    <property type="entry name" value="2-thiour_desulf"/>
    <property type="match status" value="1"/>
</dbReference>
<reference evidence="3" key="1">
    <citation type="journal article" date="2019" name="Int. J. Syst. Evol. Microbiol.">
        <title>The Global Catalogue of Microorganisms (GCM) 10K type strain sequencing project: providing services to taxonomists for standard genome sequencing and annotation.</title>
        <authorList>
            <consortium name="The Broad Institute Genomics Platform"/>
            <consortium name="The Broad Institute Genome Sequencing Center for Infectious Disease"/>
            <person name="Wu L."/>
            <person name="Ma J."/>
        </authorList>
    </citation>
    <scope>NUCLEOTIDE SEQUENCE [LARGE SCALE GENOMIC DNA]</scope>
    <source>
        <strain evidence="3">JCM 18123</strain>
    </source>
</reference>
<proteinExistence type="predicted"/>